<dbReference type="Pfam" id="PF00026">
    <property type="entry name" value="Asp"/>
    <property type="match status" value="1"/>
</dbReference>
<dbReference type="Proteomes" id="UP001556367">
    <property type="component" value="Unassembled WGS sequence"/>
</dbReference>
<dbReference type="InterPro" id="IPR033121">
    <property type="entry name" value="PEPTIDASE_A1"/>
</dbReference>
<dbReference type="Gene3D" id="2.40.70.10">
    <property type="entry name" value="Acid Proteases"/>
    <property type="match status" value="2"/>
</dbReference>
<evidence type="ECO:0000256" key="2">
    <source>
        <dbReference type="ARBA" id="ARBA00022750"/>
    </source>
</evidence>
<accession>A0ABR3JHA3</accession>
<dbReference type="InterPro" id="IPR021109">
    <property type="entry name" value="Peptidase_aspartic_dom_sf"/>
</dbReference>
<keyword evidence="7" id="KW-1185">Reference proteome</keyword>
<keyword evidence="3" id="KW-0645">Protease</keyword>
<feature type="domain" description="Peptidase A1" evidence="5">
    <location>
        <begin position="91"/>
        <end position="415"/>
    </location>
</feature>
<evidence type="ECO:0000256" key="1">
    <source>
        <dbReference type="ARBA" id="ARBA00007447"/>
    </source>
</evidence>
<gene>
    <name evidence="6" type="ORF">HGRIS_004041</name>
</gene>
<keyword evidence="3" id="KW-0378">Hydrolase</keyword>
<dbReference type="PROSITE" id="PS00141">
    <property type="entry name" value="ASP_PROTEASE"/>
    <property type="match status" value="1"/>
</dbReference>
<dbReference type="InterPro" id="IPR001461">
    <property type="entry name" value="Aspartic_peptidase_A1"/>
</dbReference>
<dbReference type="InterPro" id="IPR034164">
    <property type="entry name" value="Pepsin-like_dom"/>
</dbReference>
<dbReference type="CDD" id="cd05471">
    <property type="entry name" value="pepsin_like"/>
    <property type="match status" value="1"/>
</dbReference>
<sequence length="483" mass="50252">MIITSPTSVVLSVLLLSTACSTSQPSPPGIQKPRFWSVPLRRRTSLRGSGDDFSSWAMNHRDMLRTKYGGSLDKRDSGTNLITNQNSDSSYFGSLAIGTPPVSFDVILDTGSADLWVAGKDCARGCEGVSSTFDASSSSTFANQSTAFSITYGSGDASGTLGQDVVQMAGFSVPNQVFAVCDQVSEGMLDEPVSGLLGLAFQKIASSGASPFWETLAAAGAWDEPLMAFQLSRFMNDSSASDLEPGGSFTLGSVNTSLYTGDIDYINIPSGTGTYWILPLTGLTVQGNSVSLPSGSGSYAAIDTGTTLVGGPSAEIASLFAQIPGSAPGSGNFEGYYTYPCDTDVTVTLSFGGKTWTISPADFRLSQVDARSALCVGAFFEISTGGSSPAWIIGDTFLKNVYSVFRYSPPSVGFAQLSAAALGQNGVDAAPPVATIGSVAASALATSTGSSRAANSAVNSQQPMFSHVRVIALMYTFWMFVML</sequence>
<dbReference type="EMBL" id="JASNQZ010000007">
    <property type="protein sequence ID" value="KAL0955128.1"/>
    <property type="molecule type" value="Genomic_DNA"/>
</dbReference>
<keyword evidence="2 3" id="KW-0064">Aspartyl protease</keyword>
<keyword evidence="4" id="KW-0732">Signal</keyword>
<protein>
    <recommendedName>
        <fullName evidence="5">Peptidase A1 domain-containing protein</fullName>
    </recommendedName>
</protein>
<organism evidence="6 7">
    <name type="scientific">Hohenbuehelia grisea</name>
    <dbReference type="NCBI Taxonomy" id="104357"/>
    <lineage>
        <taxon>Eukaryota</taxon>
        <taxon>Fungi</taxon>
        <taxon>Dikarya</taxon>
        <taxon>Basidiomycota</taxon>
        <taxon>Agaricomycotina</taxon>
        <taxon>Agaricomycetes</taxon>
        <taxon>Agaricomycetidae</taxon>
        <taxon>Agaricales</taxon>
        <taxon>Pleurotineae</taxon>
        <taxon>Pleurotaceae</taxon>
        <taxon>Hohenbuehelia</taxon>
    </lineage>
</organism>
<feature type="signal peptide" evidence="4">
    <location>
        <begin position="1"/>
        <end position="23"/>
    </location>
</feature>
<name>A0ABR3JHA3_9AGAR</name>
<evidence type="ECO:0000256" key="4">
    <source>
        <dbReference type="SAM" id="SignalP"/>
    </source>
</evidence>
<dbReference type="SUPFAM" id="SSF50630">
    <property type="entry name" value="Acid proteases"/>
    <property type="match status" value="1"/>
</dbReference>
<proteinExistence type="inferred from homology"/>
<comment type="caution">
    <text evidence="6">The sequence shown here is derived from an EMBL/GenBank/DDBJ whole genome shotgun (WGS) entry which is preliminary data.</text>
</comment>
<evidence type="ECO:0000313" key="6">
    <source>
        <dbReference type="EMBL" id="KAL0955128.1"/>
    </source>
</evidence>
<reference evidence="7" key="1">
    <citation type="submission" date="2024-06" db="EMBL/GenBank/DDBJ databases">
        <title>Multi-omics analyses provide insights into the biosynthesis of the anticancer antibiotic pleurotin in Hohenbuehelia grisea.</title>
        <authorList>
            <person name="Weaver J.A."/>
            <person name="Alberti F."/>
        </authorList>
    </citation>
    <scope>NUCLEOTIDE SEQUENCE [LARGE SCALE GENOMIC DNA]</scope>
    <source>
        <strain evidence="7">T-177</strain>
    </source>
</reference>
<dbReference type="PROSITE" id="PS51767">
    <property type="entry name" value="PEPTIDASE_A1"/>
    <property type="match status" value="1"/>
</dbReference>
<evidence type="ECO:0000313" key="7">
    <source>
        <dbReference type="Proteomes" id="UP001556367"/>
    </source>
</evidence>
<dbReference type="PANTHER" id="PTHR47966:SF6">
    <property type="entry name" value="PEPTIDASE A1 DOMAIN-CONTAINING PROTEIN"/>
    <property type="match status" value="1"/>
</dbReference>
<comment type="similarity">
    <text evidence="1 3">Belongs to the peptidase A1 family.</text>
</comment>
<evidence type="ECO:0000256" key="3">
    <source>
        <dbReference type="RuleBase" id="RU000454"/>
    </source>
</evidence>
<dbReference type="PRINTS" id="PR00792">
    <property type="entry name" value="PEPSIN"/>
</dbReference>
<feature type="chain" id="PRO_5047443605" description="Peptidase A1 domain-containing protein" evidence="4">
    <location>
        <begin position="24"/>
        <end position="483"/>
    </location>
</feature>
<evidence type="ECO:0000259" key="5">
    <source>
        <dbReference type="PROSITE" id="PS51767"/>
    </source>
</evidence>
<dbReference type="InterPro" id="IPR001969">
    <property type="entry name" value="Aspartic_peptidase_AS"/>
</dbReference>
<dbReference type="PANTHER" id="PTHR47966">
    <property type="entry name" value="BETA-SITE APP-CLEAVING ENZYME, ISOFORM A-RELATED"/>
    <property type="match status" value="1"/>
</dbReference>